<dbReference type="Gene3D" id="3.40.50.150">
    <property type="entry name" value="Vaccinia Virus protein VP39"/>
    <property type="match status" value="1"/>
</dbReference>
<accession>A0ABY6DL12</accession>
<sequence length="251" mass="27634">MWNPELYLQFADERARPFHDLVARIGAPSPQRVIDLGCGPGNLTATLAQRWPGARIEGFDADAAMVAAAQARGLAVSRLDARDWLPAADIDVVISNAVLQWVPEHDALLARWMAAFAPGSWLAFQVPANFGAPSHRLVDELVRSAPWQSQLLAHWRDNPVSTPDEYARLLLDAGSTIDVWETTYLHVLGGDDAVFTWLSGTALRPLRAALDDEAWAEFSAALKPRLAAAYPQRGGVTLLPYRRIFVVAHKR</sequence>
<keyword evidence="1" id="KW-0489">Methyltransferase</keyword>
<dbReference type="InterPro" id="IPR029063">
    <property type="entry name" value="SAM-dependent_MTases_sf"/>
</dbReference>
<dbReference type="SUPFAM" id="SSF53335">
    <property type="entry name" value="S-adenosyl-L-methionine-dependent methyltransferases"/>
    <property type="match status" value="1"/>
</dbReference>
<evidence type="ECO:0000313" key="2">
    <source>
        <dbReference type="Proteomes" id="UP001061302"/>
    </source>
</evidence>
<dbReference type="InterPro" id="IPR023149">
    <property type="entry name" value="Trans_acon_MeTrfase_C"/>
</dbReference>
<keyword evidence="1" id="KW-0808">Transferase</keyword>
<dbReference type="EMBL" id="CP106753">
    <property type="protein sequence ID" value="UXY14156.1"/>
    <property type="molecule type" value="Genomic_DNA"/>
</dbReference>
<dbReference type="PANTHER" id="PTHR43861">
    <property type="entry name" value="TRANS-ACONITATE 2-METHYLTRANSFERASE-RELATED"/>
    <property type="match status" value="1"/>
</dbReference>
<dbReference type="Proteomes" id="UP001061302">
    <property type="component" value="Chromosome"/>
</dbReference>
<gene>
    <name evidence="1" type="ORF">N8I74_12590</name>
</gene>
<dbReference type="PANTHER" id="PTHR43861:SF1">
    <property type="entry name" value="TRANS-ACONITATE 2-METHYLTRANSFERASE"/>
    <property type="match status" value="1"/>
</dbReference>
<organism evidence="1 2">
    <name type="scientific">Chitiniphilus purpureus</name>
    <dbReference type="NCBI Taxonomy" id="2981137"/>
    <lineage>
        <taxon>Bacteria</taxon>
        <taxon>Pseudomonadati</taxon>
        <taxon>Pseudomonadota</taxon>
        <taxon>Betaproteobacteria</taxon>
        <taxon>Neisseriales</taxon>
        <taxon>Chitinibacteraceae</taxon>
        <taxon>Chitiniphilus</taxon>
    </lineage>
</organism>
<proteinExistence type="predicted"/>
<dbReference type="GO" id="GO:0030798">
    <property type="term" value="F:trans-aconitate 2-methyltransferase activity"/>
    <property type="evidence" value="ECO:0007669"/>
    <property type="project" value="UniProtKB-EC"/>
</dbReference>
<dbReference type="GO" id="GO:0032259">
    <property type="term" value="P:methylation"/>
    <property type="evidence" value="ECO:0007669"/>
    <property type="project" value="UniProtKB-KW"/>
</dbReference>
<dbReference type="Pfam" id="PF13489">
    <property type="entry name" value="Methyltransf_23"/>
    <property type="match status" value="1"/>
</dbReference>
<keyword evidence="2" id="KW-1185">Reference proteome</keyword>
<dbReference type="NCBIfam" id="NF010703">
    <property type="entry name" value="PRK14103.1"/>
    <property type="match status" value="1"/>
</dbReference>
<name>A0ABY6DL12_9NEIS</name>
<reference evidence="1" key="1">
    <citation type="submission" date="2022-10" db="EMBL/GenBank/DDBJ databases">
        <title>Chitiniphilus purpureus sp. nov., a novel chitin-degrading bacterium isolated from crawfish pond sediment.</title>
        <authorList>
            <person name="Li K."/>
        </authorList>
    </citation>
    <scope>NUCLEOTIDE SEQUENCE</scope>
    <source>
        <strain evidence="1">CD1</strain>
    </source>
</reference>
<dbReference type="Gene3D" id="1.10.150.290">
    <property type="entry name" value="S-adenosyl-L-methionine-dependent methyltransferases"/>
    <property type="match status" value="1"/>
</dbReference>
<dbReference type="RefSeq" id="WP_263123456.1">
    <property type="nucleotide sequence ID" value="NZ_CP106753.1"/>
</dbReference>
<dbReference type="EC" id="2.1.1.144" evidence="1"/>
<dbReference type="CDD" id="cd02440">
    <property type="entry name" value="AdoMet_MTases"/>
    <property type="match status" value="1"/>
</dbReference>
<evidence type="ECO:0000313" key="1">
    <source>
        <dbReference type="EMBL" id="UXY14156.1"/>
    </source>
</evidence>
<protein>
    <submittedName>
        <fullName evidence="1">Trans-aconitate 2-methyltransferase</fullName>
        <ecNumber evidence="1">2.1.1.144</ecNumber>
    </submittedName>
</protein>